<protein>
    <submittedName>
        <fullName evidence="3">Uncharacterized protein</fullName>
    </submittedName>
</protein>
<keyword evidence="1" id="KW-0175">Coiled coil</keyword>
<evidence type="ECO:0000313" key="3">
    <source>
        <dbReference type="EMBL" id="WNB17548.1"/>
    </source>
</evidence>
<dbReference type="AlphaFoldDB" id="A0AA51ZVK8"/>
<evidence type="ECO:0000256" key="1">
    <source>
        <dbReference type="SAM" id="Coils"/>
    </source>
</evidence>
<evidence type="ECO:0000256" key="2">
    <source>
        <dbReference type="SAM" id="Phobius"/>
    </source>
</evidence>
<feature type="coiled-coil region" evidence="1">
    <location>
        <begin position="86"/>
        <end position="113"/>
    </location>
</feature>
<proteinExistence type="predicted"/>
<dbReference type="EMBL" id="CP129968">
    <property type="protein sequence ID" value="WNB17548.1"/>
    <property type="molecule type" value="Genomic_DNA"/>
</dbReference>
<reference evidence="3" key="1">
    <citation type="submission" date="2023-08" db="EMBL/GenBank/DDBJ databases">
        <title>Comparative genomics and taxonomic characterization of three novel marine species of genus Marivirga.</title>
        <authorList>
            <person name="Muhammad N."/>
            <person name="Kim S.-G."/>
        </authorList>
    </citation>
    <scope>NUCLEOTIDE SEQUENCE</scope>
    <source>
        <strain evidence="3">BKB1-2</strain>
    </source>
</reference>
<name>A0AA51ZVK8_9BACT</name>
<dbReference type="KEGG" id="marp:QYS47_34245"/>
<feature type="transmembrane region" description="Helical" evidence="2">
    <location>
        <begin position="65"/>
        <end position="84"/>
    </location>
</feature>
<accession>A0AA51ZVK8</accession>
<dbReference type="RefSeq" id="WP_322347036.1">
    <property type="nucleotide sequence ID" value="NZ_CP129968.2"/>
</dbReference>
<feature type="transmembrane region" description="Helical" evidence="2">
    <location>
        <begin position="31"/>
        <end position="53"/>
    </location>
</feature>
<sequence>MNWLNYLSGWNKDFNMSFIKGENGQLRIGRILVISIIAVFTIWATTFIVLYFAQEPGQVGDSFGMVNALFSALAFSLLIYTSLLQTQELRLQREELRENRKQLESSAKAHNEMVRLNKIIHADKILPQFKIIDFEKSVRGYLFSLKVMIGPISFKDINVSNSRAYSVNGVTNSRLLEEDAVLGPISFQIDSLSEDDNISIIYTDSEQVRYHQQVFRQENNWSLGKPEVVPTYSGPLIKFASPKRSRS</sequence>
<dbReference type="Proteomes" id="UP001232019">
    <property type="component" value="Chromosome"/>
</dbReference>
<keyword evidence="2" id="KW-1133">Transmembrane helix</keyword>
<gene>
    <name evidence="3" type="ORF">QYS47_34245</name>
</gene>
<organism evidence="3">
    <name type="scientific">Marivirga arenosa</name>
    <dbReference type="NCBI Taxonomy" id="3059076"/>
    <lineage>
        <taxon>Bacteria</taxon>
        <taxon>Pseudomonadati</taxon>
        <taxon>Bacteroidota</taxon>
        <taxon>Cytophagia</taxon>
        <taxon>Cytophagales</taxon>
        <taxon>Marivirgaceae</taxon>
        <taxon>Marivirga</taxon>
    </lineage>
</organism>
<keyword evidence="2" id="KW-0812">Transmembrane</keyword>
<keyword evidence="2" id="KW-0472">Membrane</keyword>